<proteinExistence type="predicted"/>
<evidence type="ECO:0000256" key="1">
    <source>
        <dbReference type="SAM" id="MobiDB-lite"/>
    </source>
</evidence>
<reference evidence="2" key="1">
    <citation type="submission" date="2020-03" db="EMBL/GenBank/DDBJ databases">
        <title>Draft Genome Sequence of Cylindrodendrum hubeiense.</title>
        <authorList>
            <person name="Buettner E."/>
            <person name="Kellner H."/>
        </authorList>
    </citation>
    <scope>NUCLEOTIDE SEQUENCE</scope>
    <source>
        <strain evidence="2">IHI 201604</strain>
    </source>
</reference>
<dbReference type="Proteomes" id="UP000722485">
    <property type="component" value="Unassembled WGS sequence"/>
</dbReference>
<feature type="region of interest" description="Disordered" evidence="1">
    <location>
        <begin position="40"/>
        <end position="155"/>
    </location>
</feature>
<evidence type="ECO:0000313" key="3">
    <source>
        <dbReference type="Proteomes" id="UP000722485"/>
    </source>
</evidence>
<evidence type="ECO:0000313" key="2">
    <source>
        <dbReference type="EMBL" id="KAF7531204.1"/>
    </source>
</evidence>
<sequence>MLVRSPVSTNSSEVVDGLSNTPRQITLRGYLQLASRVARHEAEAKTSSPTLHPGQSALQRIVAQSAERRPQSRRQTAGDGDGGPRLQQTDIPVKPGRVNSSSGWTVTRSPAQPLEQSEARCVYKIPDTGPKRDGNGPSWKAGGPTTSGAVGHALF</sequence>
<comment type="caution">
    <text evidence="2">The sequence shown here is derived from an EMBL/GenBank/DDBJ whole genome shotgun (WGS) entry which is preliminary data.</text>
</comment>
<dbReference type="EMBL" id="JAANBB010001008">
    <property type="protein sequence ID" value="KAF7531204.1"/>
    <property type="molecule type" value="Genomic_DNA"/>
</dbReference>
<protein>
    <submittedName>
        <fullName evidence="2">Uncharacterized protein</fullName>
    </submittedName>
</protein>
<keyword evidence="3" id="KW-1185">Reference proteome</keyword>
<dbReference type="AlphaFoldDB" id="A0A9P5GT77"/>
<organism evidence="2 3">
    <name type="scientific">Cylindrodendrum hubeiense</name>
    <dbReference type="NCBI Taxonomy" id="595255"/>
    <lineage>
        <taxon>Eukaryota</taxon>
        <taxon>Fungi</taxon>
        <taxon>Dikarya</taxon>
        <taxon>Ascomycota</taxon>
        <taxon>Pezizomycotina</taxon>
        <taxon>Sordariomycetes</taxon>
        <taxon>Hypocreomycetidae</taxon>
        <taxon>Hypocreales</taxon>
        <taxon>Nectriaceae</taxon>
        <taxon>Cylindrodendrum</taxon>
    </lineage>
</organism>
<gene>
    <name evidence="2" type="ORF">G7Z17_g13742</name>
</gene>
<accession>A0A9P5GT77</accession>
<feature type="compositionally biased region" description="Polar residues" evidence="1">
    <location>
        <begin position="98"/>
        <end position="110"/>
    </location>
</feature>
<name>A0A9P5GT77_9HYPO</name>